<dbReference type="InterPro" id="IPR036259">
    <property type="entry name" value="MFS_trans_sf"/>
</dbReference>
<feature type="transmembrane region" description="Helical" evidence="8">
    <location>
        <begin position="12"/>
        <end position="29"/>
    </location>
</feature>
<dbReference type="PANTHER" id="PTHR48022">
    <property type="entry name" value="PLASTIDIC GLUCOSE TRANSPORTER 4"/>
    <property type="match status" value="1"/>
</dbReference>
<name>A0ABY6UYL3_BIOOC</name>
<feature type="transmembrane region" description="Helical" evidence="8">
    <location>
        <begin position="451"/>
        <end position="470"/>
    </location>
</feature>
<feature type="transmembrane region" description="Helical" evidence="8">
    <location>
        <begin position="421"/>
        <end position="445"/>
    </location>
</feature>
<feature type="transmembrane region" description="Helical" evidence="8">
    <location>
        <begin position="55"/>
        <end position="77"/>
    </location>
</feature>
<organism evidence="10 11">
    <name type="scientific">Bionectria ochroleuca</name>
    <name type="common">Gliocladium roseum</name>
    <dbReference type="NCBI Taxonomy" id="29856"/>
    <lineage>
        <taxon>Eukaryota</taxon>
        <taxon>Fungi</taxon>
        <taxon>Dikarya</taxon>
        <taxon>Ascomycota</taxon>
        <taxon>Pezizomycotina</taxon>
        <taxon>Sordariomycetes</taxon>
        <taxon>Hypocreomycetidae</taxon>
        <taxon>Hypocreales</taxon>
        <taxon>Bionectriaceae</taxon>
        <taxon>Clonostachys</taxon>
    </lineage>
</organism>
<dbReference type="PANTHER" id="PTHR48022:SF72">
    <property type="entry name" value="MAJOR FACILITATOR SUPERFAMILY (MFS) PROFILE DOMAIN-CONTAINING PROTEIN-RELATED"/>
    <property type="match status" value="1"/>
</dbReference>
<evidence type="ECO:0000256" key="2">
    <source>
        <dbReference type="ARBA" id="ARBA00010992"/>
    </source>
</evidence>
<evidence type="ECO:0000256" key="8">
    <source>
        <dbReference type="SAM" id="Phobius"/>
    </source>
</evidence>
<keyword evidence="11" id="KW-1185">Reference proteome</keyword>
<dbReference type="Pfam" id="PF00083">
    <property type="entry name" value="Sugar_tr"/>
    <property type="match status" value="1"/>
</dbReference>
<feature type="transmembrane region" description="Helical" evidence="8">
    <location>
        <begin position="197"/>
        <end position="214"/>
    </location>
</feature>
<dbReference type="PROSITE" id="PS50850">
    <property type="entry name" value="MFS"/>
    <property type="match status" value="1"/>
</dbReference>
<feature type="transmembrane region" description="Helical" evidence="8">
    <location>
        <begin position="386"/>
        <end position="409"/>
    </location>
</feature>
<evidence type="ECO:0000256" key="3">
    <source>
        <dbReference type="ARBA" id="ARBA00022448"/>
    </source>
</evidence>
<keyword evidence="3 7" id="KW-0813">Transport</keyword>
<dbReference type="PRINTS" id="PR00171">
    <property type="entry name" value="SUGRTRNSPORT"/>
</dbReference>
<keyword evidence="6 8" id="KW-0472">Membrane</keyword>
<dbReference type="Proteomes" id="UP000766486">
    <property type="component" value="Unassembled WGS sequence"/>
</dbReference>
<feature type="domain" description="Major facilitator superfamily (MFS) profile" evidence="9">
    <location>
        <begin position="16"/>
        <end position="474"/>
    </location>
</feature>
<evidence type="ECO:0000256" key="5">
    <source>
        <dbReference type="ARBA" id="ARBA00022989"/>
    </source>
</evidence>
<evidence type="ECO:0000256" key="7">
    <source>
        <dbReference type="RuleBase" id="RU003346"/>
    </source>
</evidence>
<dbReference type="InterPro" id="IPR005828">
    <property type="entry name" value="MFS_sugar_transport-like"/>
</dbReference>
<protein>
    <recommendedName>
        <fullName evidence="9">Major facilitator superfamily (MFS) profile domain-containing protein</fullName>
    </recommendedName>
</protein>
<dbReference type="PROSITE" id="PS00217">
    <property type="entry name" value="SUGAR_TRANSPORT_2"/>
    <property type="match status" value="1"/>
</dbReference>
<dbReference type="NCBIfam" id="TIGR00879">
    <property type="entry name" value="SP"/>
    <property type="match status" value="1"/>
</dbReference>
<evidence type="ECO:0000256" key="4">
    <source>
        <dbReference type="ARBA" id="ARBA00022692"/>
    </source>
</evidence>
<reference evidence="10 11" key="1">
    <citation type="submission" date="2019-06" db="EMBL/GenBank/DDBJ databases">
        <authorList>
            <person name="Broberg M."/>
        </authorList>
    </citation>
    <scope>NUCLEOTIDE SEQUENCE [LARGE SCALE GENOMIC DNA]</scope>
</reference>
<feature type="transmembrane region" description="Helical" evidence="8">
    <location>
        <begin position="110"/>
        <end position="131"/>
    </location>
</feature>
<dbReference type="InterPro" id="IPR005829">
    <property type="entry name" value="Sugar_transporter_CS"/>
</dbReference>
<accession>A0ABY6UYL3</accession>
<evidence type="ECO:0000256" key="6">
    <source>
        <dbReference type="ARBA" id="ARBA00023136"/>
    </source>
</evidence>
<evidence type="ECO:0000256" key="1">
    <source>
        <dbReference type="ARBA" id="ARBA00004141"/>
    </source>
</evidence>
<dbReference type="EMBL" id="CABFNS010000930">
    <property type="protein sequence ID" value="VUC36527.1"/>
    <property type="molecule type" value="Genomic_DNA"/>
</dbReference>
<proteinExistence type="inferred from homology"/>
<dbReference type="SUPFAM" id="SSF103473">
    <property type="entry name" value="MFS general substrate transporter"/>
    <property type="match status" value="1"/>
</dbReference>
<feature type="transmembrane region" description="Helical" evidence="8">
    <location>
        <begin position="326"/>
        <end position="343"/>
    </location>
</feature>
<dbReference type="InterPro" id="IPR050360">
    <property type="entry name" value="MFS_Sugar_Transporters"/>
</dbReference>
<evidence type="ECO:0000313" key="11">
    <source>
        <dbReference type="Proteomes" id="UP000766486"/>
    </source>
</evidence>
<feature type="transmembrane region" description="Helical" evidence="8">
    <location>
        <begin position="355"/>
        <end position="374"/>
    </location>
</feature>
<gene>
    <name evidence="10" type="ORF">CLO192961_LOCUS447277</name>
</gene>
<feature type="transmembrane region" description="Helical" evidence="8">
    <location>
        <begin position="284"/>
        <end position="306"/>
    </location>
</feature>
<feature type="transmembrane region" description="Helical" evidence="8">
    <location>
        <begin position="143"/>
        <end position="167"/>
    </location>
</feature>
<evidence type="ECO:0000313" key="10">
    <source>
        <dbReference type="EMBL" id="VUC36527.1"/>
    </source>
</evidence>
<feature type="transmembrane region" description="Helical" evidence="8">
    <location>
        <begin position="84"/>
        <end position="104"/>
    </location>
</feature>
<comment type="similarity">
    <text evidence="2 7">Belongs to the major facilitator superfamily. Sugar transporter (TC 2.A.1.1) family.</text>
</comment>
<dbReference type="InterPro" id="IPR003663">
    <property type="entry name" value="Sugar/inositol_transpt"/>
</dbReference>
<keyword evidence="5 8" id="KW-1133">Transmembrane helix</keyword>
<dbReference type="Gene3D" id="1.20.1250.20">
    <property type="entry name" value="MFS general substrate transporter like domains"/>
    <property type="match status" value="1"/>
</dbReference>
<evidence type="ECO:0000259" key="9">
    <source>
        <dbReference type="PROSITE" id="PS50850"/>
    </source>
</evidence>
<comment type="caution">
    <text evidence="10">The sequence shown here is derived from an EMBL/GenBank/DDBJ whole genome shotgun (WGS) entry which is preliminary data.</text>
</comment>
<keyword evidence="4 8" id="KW-0812">Transmembrane</keyword>
<comment type="subcellular location">
    <subcellularLocation>
        <location evidence="1">Membrane</location>
        <topology evidence="1">Multi-pass membrane protein</topology>
    </subcellularLocation>
</comment>
<dbReference type="InterPro" id="IPR020846">
    <property type="entry name" value="MFS_dom"/>
</dbReference>
<sequence length="528" mass="58735">MHFKAFPSGRPLRWAITFTCQIAFIFFGYDQGVMSGLITNEHLLDTLGHPNDAQLGFMLSIYNLGCFTGCILSWLIGDHTGRRNVIFISMAWIFVGASLQTSAYGLPHLMVGRFVTGIGTGLETSTIPVYQSELCEASRRGRLVCSEIVFVGLGLVIGNVHLLALVVSSKGVNKHAAAFFDYGVVRVNGPLGWRLPVGFQLFFAVIVTLMTLALPETPRFLYRKERNSEALQVLCDIYDTNAEDEKVINEQRGILNALQVESAAGEYSWAKLFKKDRVQTGKRVALAYGMQFMNQMGGINLVVYYMPTVLQRNVGLSHDMSVLLSATRINLMFLLGSLIPAFLADRIGRRTPMIVGSLGCGIAMMCISILLSFIDSPVSHATSIAGIAFFYMFMLIYGATVACVPWAYVPEILPLHVRSKGSALAVSSNWIWNFFVVMITPTLIGRLQWKAYLIFMCLNFAFVPIVYFCYPETANLSLEEVDLLYEQHGSSAITIARERQRKIREEKEAISETRMVEGLTVDHKAIAE</sequence>